<feature type="domain" description="HTH merR-type" evidence="3">
    <location>
        <begin position="24"/>
        <end position="91"/>
    </location>
</feature>
<dbReference type="SMART" id="SM00028">
    <property type="entry name" value="TPR"/>
    <property type="match status" value="3"/>
</dbReference>
<comment type="caution">
    <text evidence="4">The sequence shown here is derived from an EMBL/GenBank/DDBJ whole genome shotgun (WGS) entry which is preliminary data.</text>
</comment>
<dbReference type="OrthoDB" id="261498at2"/>
<dbReference type="PANTHER" id="PTHR45586:SF1">
    <property type="entry name" value="LIPOPOLYSACCHARIDE ASSEMBLY PROTEIN B"/>
    <property type="match status" value="1"/>
</dbReference>
<keyword evidence="1" id="KW-0677">Repeat</keyword>
<dbReference type="Gene3D" id="1.25.40.10">
    <property type="entry name" value="Tetratricopeptide repeat domain"/>
    <property type="match status" value="1"/>
</dbReference>
<evidence type="ECO:0000256" key="2">
    <source>
        <dbReference type="ARBA" id="ARBA00022803"/>
    </source>
</evidence>
<dbReference type="EMBL" id="SJPQ01000001">
    <property type="protein sequence ID" value="TWT91018.1"/>
    <property type="molecule type" value="Genomic_DNA"/>
</dbReference>
<evidence type="ECO:0000256" key="1">
    <source>
        <dbReference type="ARBA" id="ARBA00022737"/>
    </source>
</evidence>
<dbReference type="Proteomes" id="UP000315440">
    <property type="component" value="Unassembled WGS sequence"/>
</dbReference>
<dbReference type="GO" id="GO:0006355">
    <property type="term" value="P:regulation of DNA-templated transcription"/>
    <property type="evidence" value="ECO:0007669"/>
    <property type="project" value="InterPro"/>
</dbReference>
<dbReference type="RefSeq" id="WP_146398389.1">
    <property type="nucleotide sequence ID" value="NZ_SJPQ01000001.1"/>
</dbReference>
<dbReference type="InterPro" id="IPR009061">
    <property type="entry name" value="DNA-bd_dom_put_sf"/>
</dbReference>
<dbReference type="SUPFAM" id="SSF46955">
    <property type="entry name" value="Putative DNA-binding domain"/>
    <property type="match status" value="1"/>
</dbReference>
<dbReference type="PANTHER" id="PTHR45586">
    <property type="entry name" value="TPR REPEAT-CONTAINING PROTEIN PA4667"/>
    <property type="match status" value="1"/>
</dbReference>
<dbReference type="GO" id="GO:0003677">
    <property type="term" value="F:DNA binding"/>
    <property type="evidence" value="ECO:0007669"/>
    <property type="project" value="InterPro"/>
</dbReference>
<dbReference type="InterPro" id="IPR051012">
    <property type="entry name" value="CellSynth/LPSAsmb/PSIAsmb"/>
</dbReference>
<dbReference type="InterPro" id="IPR011990">
    <property type="entry name" value="TPR-like_helical_dom_sf"/>
</dbReference>
<organism evidence="4 5">
    <name type="scientific">Pseudobythopirellula maris</name>
    <dbReference type="NCBI Taxonomy" id="2527991"/>
    <lineage>
        <taxon>Bacteria</taxon>
        <taxon>Pseudomonadati</taxon>
        <taxon>Planctomycetota</taxon>
        <taxon>Planctomycetia</taxon>
        <taxon>Pirellulales</taxon>
        <taxon>Lacipirellulaceae</taxon>
        <taxon>Pseudobythopirellula</taxon>
    </lineage>
</organism>
<dbReference type="AlphaFoldDB" id="A0A5C5ZVE2"/>
<protein>
    <submittedName>
        <fullName evidence="4">Photosystem I assembly protein Ycf3</fullName>
    </submittedName>
</protein>
<reference evidence="4 5" key="1">
    <citation type="submission" date="2019-02" db="EMBL/GenBank/DDBJ databases">
        <title>Deep-cultivation of Planctomycetes and their phenomic and genomic characterization uncovers novel biology.</title>
        <authorList>
            <person name="Wiegand S."/>
            <person name="Jogler M."/>
            <person name="Boedeker C."/>
            <person name="Pinto D."/>
            <person name="Vollmers J."/>
            <person name="Rivas-Marin E."/>
            <person name="Kohn T."/>
            <person name="Peeters S.H."/>
            <person name="Heuer A."/>
            <person name="Rast P."/>
            <person name="Oberbeckmann S."/>
            <person name="Bunk B."/>
            <person name="Jeske O."/>
            <person name="Meyerdierks A."/>
            <person name="Storesund J.E."/>
            <person name="Kallscheuer N."/>
            <person name="Luecker S."/>
            <person name="Lage O.M."/>
            <person name="Pohl T."/>
            <person name="Merkel B.J."/>
            <person name="Hornburger P."/>
            <person name="Mueller R.-W."/>
            <person name="Bruemmer F."/>
            <person name="Labrenz M."/>
            <person name="Spormann A.M."/>
            <person name="Op Den Camp H."/>
            <person name="Overmann J."/>
            <person name="Amann R."/>
            <person name="Jetten M.S.M."/>
            <person name="Mascher T."/>
            <person name="Medema M.H."/>
            <person name="Devos D.P."/>
            <person name="Kaster A.-K."/>
            <person name="Ovreas L."/>
            <person name="Rohde M."/>
            <person name="Galperin M.Y."/>
            <person name="Jogler C."/>
        </authorList>
    </citation>
    <scope>NUCLEOTIDE SEQUENCE [LARGE SCALE GENOMIC DNA]</scope>
    <source>
        <strain evidence="4 5">Mal64</strain>
    </source>
</reference>
<dbReference type="InterPro" id="IPR019734">
    <property type="entry name" value="TPR_rpt"/>
</dbReference>
<name>A0A5C5ZVE2_9BACT</name>
<dbReference type="Pfam" id="PF13411">
    <property type="entry name" value="MerR_1"/>
    <property type="match status" value="1"/>
</dbReference>
<proteinExistence type="predicted"/>
<gene>
    <name evidence="4" type="primary">ycf3</name>
    <name evidence="4" type="ORF">Mal64_14170</name>
</gene>
<dbReference type="Pfam" id="PF13432">
    <property type="entry name" value="TPR_16"/>
    <property type="match status" value="1"/>
</dbReference>
<accession>A0A5C5ZVE2</accession>
<dbReference type="InterPro" id="IPR000551">
    <property type="entry name" value="MerR-type_HTH_dom"/>
</dbReference>
<dbReference type="SUPFAM" id="SSF48452">
    <property type="entry name" value="TPR-like"/>
    <property type="match status" value="1"/>
</dbReference>
<evidence type="ECO:0000313" key="4">
    <source>
        <dbReference type="EMBL" id="TWT91018.1"/>
    </source>
</evidence>
<evidence type="ECO:0000259" key="3">
    <source>
        <dbReference type="Pfam" id="PF13411"/>
    </source>
</evidence>
<dbReference type="Gene3D" id="1.10.1660.10">
    <property type="match status" value="1"/>
</dbReference>
<keyword evidence="2" id="KW-0802">TPR repeat</keyword>
<sequence length="321" mass="34947">MPSVSRDAADPTEHAHGQDLAGMYTAAMLAEVCGVPTATVRRWERRGRVHATRRLNRLSYYDFREASVARLLAALLAAGHTGAQIDRMIDQLAQSFPGTERPLLELPLVVEGGRLYVRNGDALYEPDGQRRLDFETAPPSSPEAAGSLVLPFTPPAQELPSPSDLEERAFALQAEGDLSAAIDTMRLAILHAESGGGCDGETHFALAEMLYESGDTAAACERYYVALERDPELVEARLNLGCVLAERGRLDLAEGAFRGALELHDNYADAHFYLARALDRLARSDEAAAHWERFLAVAPDSPWSQECRERLARPTGGPAPG</sequence>
<keyword evidence="5" id="KW-1185">Reference proteome</keyword>
<evidence type="ECO:0000313" key="5">
    <source>
        <dbReference type="Proteomes" id="UP000315440"/>
    </source>
</evidence>